<comment type="caution">
    <text evidence="1">The sequence shown here is derived from an EMBL/GenBank/DDBJ whole genome shotgun (WGS) entry which is preliminary data.</text>
</comment>
<reference evidence="1 2" key="1">
    <citation type="submission" date="2014-03" db="EMBL/GenBank/DDBJ databases">
        <title>Draft genome sequence of the novel thermoacidophilic archaea Acidianus copahuensis ALE1 strain, isolated from Copahue volcanic area in Neuquen Argentina.</title>
        <authorList>
            <person name="Urbieta M.S."/>
            <person name="Rascovan N."/>
            <person name="Castro C."/>
            <person name="Revale S."/>
            <person name="Giaveno M.A."/>
            <person name="Vazquez M.P."/>
            <person name="Donati E.R."/>
        </authorList>
    </citation>
    <scope>NUCLEOTIDE SEQUENCE [LARGE SCALE GENOMIC DNA]</scope>
    <source>
        <strain evidence="1 2">ALE1</strain>
    </source>
</reference>
<gene>
    <name evidence="1" type="ORF">CM19_03040</name>
</gene>
<dbReference type="OrthoDB" id="33859at2157"/>
<dbReference type="AlphaFoldDB" id="A0A031LTJ0"/>
<organism evidence="1 2">
    <name type="scientific">Candidatus Acidianus copahuensis</name>
    <dbReference type="NCBI Taxonomy" id="1160895"/>
    <lineage>
        <taxon>Archaea</taxon>
        <taxon>Thermoproteota</taxon>
        <taxon>Thermoprotei</taxon>
        <taxon>Sulfolobales</taxon>
        <taxon>Sulfolobaceae</taxon>
        <taxon>Acidianus</taxon>
    </lineage>
</organism>
<evidence type="ECO:0000313" key="1">
    <source>
        <dbReference type="EMBL" id="EZQ10824.1"/>
    </source>
</evidence>
<dbReference type="Proteomes" id="UP000024332">
    <property type="component" value="Unassembled WGS sequence"/>
</dbReference>
<sequence length="163" mass="18754">MEVKEDFLKSRPTCYVKLLNIPIPCGSAYIASSKFKDLLNNENFRSQVEVIDSLMSLIDVQVDTLVQILKDQFSDAEVDINSLAYSIYYIIEEGGEMVIGEKLRFRDKIIAQGNFSSISRIVRRIESTRNDPNIVSLCDEIKHLSESLWTHYDKNLRRSLNES</sequence>
<keyword evidence="2" id="KW-1185">Reference proteome</keyword>
<dbReference type="EMBL" id="JFZT01000019">
    <property type="protein sequence ID" value="EZQ10824.1"/>
    <property type="molecule type" value="Genomic_DNA"/>
</dbReference>
<name>A0A031LTJ0_9CREN</name>
<dbReference type="RefSeq" id="WP_081801192.1">
    <property type="nucleotide sequence ID" value="NZ_JFZT01000019.1"/>
</dbReference>
<protein>
    <submittedName>
        <fullName evidence="1">Uncharacterized protein</fullName>
    </submittedName>
</protein>
<evidence type="ECO:0000313" key="2">
    <source>
        <dbReference type="Proteomes" id="UP000024332"/>
    </source>
</evidence>
<dbReference type="STRING" id="1160895.CM19_03040"/>
<accession>A0A031LTJ0</accession>
<proteinExistence type="predicted"/>